<dbReference type="Pfam" id="PF03747">
    <property type="entry name" value="ADP_ribosyl_GH"/>
    <property type="match status" value="1"/>
</dbReference>
<dbReference type="GO" id="GO:0046872">
    <property type="term" value="F:metal ion binding"/>
    <property type="evidence" value="ECO:0007669"/>
    <property type="project" value="UniProtKB-KW"/>
</dbReference>
<dbReference type="SUPFAM" id="SSF101478">
    <property type="entry name" value="ADP-ribosylglycohydrolase"/>
    <property type="match status" value="1"/>
</dbReference>
<name>A0A7I7S495_9MYCO</name>
<accession>A0A7I7S495</accession>
<evidence type="ECO:0000313" key="5">
    <source>
        <dbReference type="Proteomes" id="UP000467428"/>
    </source>
</evidence>
<dbReference type="InterPro" id="IPR050792">
    <property type="entry name" value="ADP-ribosylglycohydrolase"/>
</dbReference>
<dbReference type="GO" id="GO:0016787">
    <property type="term" value="F:hydrolase activity"/>
    <property type="evidence" value="ECO:0007669"/>
    <property type="project" value="UniProtKB-KW"/>
</dbReference>
<dbReference type="RefSeq" id="WP_163922553.1">
    <property type="nucleotide sequence ID" value="NZ_AP022593.1"/>
</dbReference>
<geneLocation type="plasmid" evidence="5">
    <name>pjcm18538 dna</name>
</geneLocation>
<evidence type="ECO:0000256" key="1">
    <source>
        <dbReference type="ARBA" id="ARBA00010702"/>
    </source>
</evidence>
<proteinExistence type="inferred from homology"/>
<comment type="cofactor">
    <cofactor evidence="3">
        <name>Mg(2+)</name>
        <dbReference type="ChEBI" id="CHEBI:18420"/>
    </cofactor>
    <text evidence="3">Binds 2 magnesium ions per subunit.</text>
</comment>
<evidence type="ECO:0000313" key="4">
    <source>
        <dbReference type="EMBL" id="BBY51627.1"/>
    </source>
</evidence>
<feature type="binding site" evidence="3">
    <location>
        <position position="277"/>
    </location>
    <ligand>
        <name>Mg(2+)</name>
        <dbReference type="ChEBI" id="CHEBI:18420"/>
        <label>1</label>
    </ligand>
</feature>
<feature type="binding site" evidence="3">
    <location>
        <position position="58"/>
    </location>
    <ligand>
        <name>Mg(2+)</name>
        <dbReference type="ChEBI" id="CHEBI:18420"/>
        <label>1</label>
    </ligand>
</feature>
<evidence type="ECO:0000256" key="3">
    <source>
        <dbReference type="PIRSR" id="PIRSR605502-1"/>
    </source>
</evidence>
<dbReference type="Proteomes" id="UP000467428">
    <property type="component" value="Chromosome"/>
</dbReference>
<dbReference type="InterPro" id="IPR005502">
    <property type="entry name" value="Ribosyl_crysJ1"/>
</dbReference>
<keyword evidence="2 4" id="KW-0378">Hydrolase</keyword>
<evidence type="ECO:0000256" key="2">
    <source>
        <dbReference type="ARBA" id="ARBA00022801"/>
    </source>
</evidence>
<dbReference type="CDD" id="cd14498">
    <property type="entry name" value="DSP"/>
    <property type="match status" value="1"/>
</dbReference>
<keyword evidence="3" id="KW-0460">Magnesium</keyword>
<feature type="binding site" evidence="3">
    <location>
        <position position="57"/>
    </location>
    <ligand>
        <name>Mg(2+)</name>
        <dbReference type="ChEBI" id="CHEBI:18420"/>
        <label>1</label>
    </ligand>
</feature>
<feature type="binding site" evidence="3">
    <location>
        <position position="275"/>
    </location>
    <ligand>
        <name>Mg(2+)</name>
        <dbReference type="ChEBI" id="CHEBI:18420"/>
        <label>1</label>
    </ligand>
</feature>
<dbReference type="InterPro" id="IPR036705">
    <property type="entry name" value="Ribosyl_crysJ1_sf"/>
</dbReference>
<keyword evidence="3" id="KW-0479">Metal-binding</keyword>
<dbReference type="SUPFAM" id="SSF52799">
    <property type="entry name" value="(Phosphotyrosine protein) phosphatases II"/>
    <property type="match status" value="1"/>
</dbReference>
<comment type="similarity">
    <text evidence="1">Belongs to the ADP-ribosylglycohydrolase family.</text>
</comment>
<gene>
    <name evidence="4" type="ORF">MARA_50950</name>
</gene>
<sequence>MNLSTAQLDRACGVLLATAAGDALGAPYEFEPPRGPDLEVAMVGGGSFGWNPGEWTDDTSMALAIAEVAATGADLRDEPAQTAIVTRWYEWSLTATDVGNQTRSVLGATGRAGVSAANALAASRMLHERTGHTAGNGSLMRTAPVALAYLDDEDALVDAARTISELTHFDPDAAEACVLWCLAIRHAVLTGDLDVRAGLERLTDARRELWVERLDVAEASVPSSFRRNGWVVEALQAAWSAITTTPVPADDPTAGVFAADHLRLALDAAVRSGNDTDTVAAIAGGLLGARWGASAVPGTWRRLLNGWPGLKARGLVSLATRIVGADRPFDNYVVPMTPSPHPHDDGVWLGDLATLQALPEDVGAVVSLCRVNDRDLPPGVEQIDIRLIDVVGANAHLDFVLLDTVRLLEALRAEGRTVLLHCVAAHSRTPAVAALYGARRAGLSGRDALAAVCEVLPDAYPNWDFRDALDRLAP</sequence>
<dbReference type="EMBL" id="AP022593">
    <property type="protein sequence ID" value="BBY51627.1"/>
    <property type="molecule type" value="Genomic_DNA"/>
</dbReference>
<protein>
    <submittedName>
        <fullName evidence="4">Ribosylglycohydrolase</fullName>
    </submittedName>
</protein>
<dbReference type="PANTHER" id="PTHR16222:SF24">
    <property type="entry name" value="ADP-RIBOSYLHYDROLASE ARH3"/>
    <property type="match status" value="1"/>
</dbReference>
<dbReference type="Gene3D" id="1.10.4080.10">
    <property type="entry name" value="ADP-ribosylation/Crystallin J1"/>
    <property type="match status" value="1"/>
</dbReference>
<dbReference type="InterPro" id="IPR029021">
    <property type="entry name" value="Prot-tyrosine_phosphatase-like"/>
</dbReference>
<reference evidence="4 5" key="1">
    <citation type="journal article" date="2019" name="Emerg. Microbes Infect.">
        <title>Comprehensive subspecies identification of 175 nontuberculous mycobacteria species based on 7547 genomic profiles.</title>
        <authorList>
            <person name="Matsumoto Y."/>
            <person name="Kinjo T."/>
            <person name="Motooka D."/>
            <person name="Nabeya D."/>
            <person name="Jung N."/>
            <person name="Uechi K."/>
            <person name="Horii T."/>
            <person name="Iida T."/>
            <person name="Fujita J."/>
            <person name="Nakamura S."/>
        </authorList>
    </citation>
    <scope>NUCLEOTIDE SEQUENCE [LARGE SCALE GENOMIC DNA]</scope>
    <source>
        <strain evidence="4 5">JCM 18538</strain>
    </source>
</reference>
<keyword evidence="5" id="KW-1185">Reference proteome</keyword>
<organism evidence="4 5">
    <name type="scientific">Mycolicibacterium arabiense</name>
    <dbReference type="NCBI Taxonomy" id="1286181"/>
    <lineage>
        <taxon>Bacteria</taxon>
        <taxon>Bacillati</taxon>
        <taxon>Actinomycetota</taxon>
        <taxon>Actinomycetes</taxon>
        <taxon>Mycobacteriales</taxon>
        <taxon>Mycobacteriaceae</taxon>
        <taxon>Mycolicibacterium</taxon>
    </lineage>
</organism>
<dbReference type="Gene3D" id="3.90.190.10">
    <property type="entry name" value="Protein tyrosine phosphatase superfamily"/>
    <property type="match status" value="1"/>
</dbReference>
<dbReference type="PANTHER" id="PTHR16222">
    <property type="entry name" value="ADP-RIBOSYLGLYCOHYDROLASE"/>
    <property type="match status" value="1"/>
</dbReference>
<dbReference type="AlphaFoldDB" id="A0A7I7S495"/>
<feature type="binding site" evidence="3">
    <location>
        <position position="56"/>
    </location>
    <ligand>
        <name>Mg(2+)</name>
        <dbReference type="ChEBI" id="CHEBI:18420"/>
        <label>1</label>
    </ligand>
</feature>
<dbReference type="KEGG" id="marz:MARA_50950"/>
<feature type="binding site" evidence="3">
    <location>
        <position position="278"/>
    </location>
    <ligand>
        <name>Mg(2+)</name>
        <dbReference type="ChEBI" id="CHEBI:18420"/>
        <label>1</label>
    </ligand>
</feature>